<keyword evidence="4 6" id="KW-0472">Membrane</keyword>
<feature type="transmembrane region" description="Helical" evidence="6">
    <location>
        <begin position="80"/>
        <end position="96"/>
    </location>
</feature>
<evidence type="ECO:0000256" key="1">
    <source>
        <dbReference type="ARBA" id="ARBA00004141"/>
    </source>
</evidence>
<sequence length="175" mass="19839">MDFAPYQSSPPEHTRAFSPRVYSPATGNQYQHRTPSQVSPPPLQHPQPQRVWTGDGVGREGMVSEFDTSLGLRLDYEACLAYLALPPLGGILLLILERKSDYVRFHAWQSSLLFTALFVVHLLFSWSTFLSWVFFLGDLVLIGWLVLNAYRDADTLDRYEVPIIGPIASRILDDE</sequence>
<keyword evidence="2 6" id="KW-0812">Transmembrane</keyword>
<dbReference type="GO" id="GO:0016020">
    <property type="term" value="C:membrane"/>
    <property type="evidence" value="ECO:0007669"/>
    <property type="project" value="UniProtKB-SubCell"/>
</dbReference>
<evidence type="ECO:0000256" key="6">
    <source>
        <dbReference type="SAM" id="Phobius"/>
    </source>
</evidence>
<keyword evidence="8" id="KW-1185">Reference proteome</keyword>
<evidence type="ECO:0000256" key="3">
    <source>
        <dbReference type="ARBA" id="ARBA00022989"/>
    </source>
</evidence>
<evidence type="ECO:0000256" key="5">
    <source>
        <dbReference type="SAM" id="MobiDB-lite"/>
    </source>
</evidence>
<protein>
    <submittedName>
        <fullName evidence="7">Uncharacterized protein</fullName>
    </submittedName>
</protein>
<dbReference type="RefSeq" id="XP_064667771.1">
    <property type="nucleotide sequence ID" value="XM_064811953.1"/>
</dbReference>
<evidence type="ECO:0000256" key="4">
    <source>
        <dbReference type="ARBA" id="ARBA00023136"/>
    </source>
</evidence>
<dbReference type="GeneID" id="89936078"/>
<feature type="compositionally biased region" description="Polar residues" evidence="5">
    <location>
        <begin position="25"/>
        <end position="37"/>
    </location>
</feature>
<proteinExistence type="predicted"/>
<gene>
    <name evidence="7" type="ORF">N656DRAFT_714275</name>
</gene>
<dbReference type="Proteomes" id="UP001302812">
    <property type="component" value="Unassembled WGS sequence"/>
</dbReference>
<dbReference type="AlphaFoldDB" id="A0AAN6TAE0"/>
<evidence type="ECO:0000256" key="2">
    <source>
        <dbReference type="ARBA" id="ARBA00022692"/>
    </source>
</evidence>
<keyword evidence="3 6" id="KW-1133">Transmembrane helix</keyword>
<dbReference type="PANTHER" id="PTHR36460">
    <property type="entry name" value="UPF0132 DOMAIN PROTEIN (AFU_ORTHOLOGUE AFUA_3G10255)"/>
    <property type="match status" value="1"/>
</dbReference>
<feature type="transmembrane region" description="Helical" evidence="6">
    <location>
        <begin position="132"/>
        <end position="150"/>
    </location>
</feature>
<feature type="region of interest" description="Disordered" evidence="5">
    <location>
        <begin position="1"/>
        <end position="50"/>
    </location>
</feature>
<dbReference type="PANTHER" id="PTHR36460:SF1">
    <property type="entry name" value="UPF0132 DOMAIN PROTEIN (AFU_ORTHOLOGUE AFUA_3G10255)"/>
    <property type="match status" value="1"/>
</dbReference>
<dbReference type="EMBL" id="MU853351">
    <property type="protein sequence ID" value="KAK4110201.1"/>
    <property type="molecule type" value="Genomic_DNA"/>
</dbReference>
<feature type="compositionally biased region" description="Polar residues" evidence="5">
    <location>
        <begin position="1"/>
        <end position="11"/>
    </location>
</feature>
<organism evidence="7 8">
    <name type="scientific">Canariomyces notabilis</name>
    <dbReference type="NCBI Taxonomy" id="2074819"/>
    <lineage>
        <taxon>Eukaryota</taxon>
        <taxon>Fungi</taxon>
        <taxon>Dikarya</taxon>
        <taxon>Ascomycota</taxon>
        <taxon>Pezizomycotina</taxon>
        <taxon>Sordariomycetes</taxon>
        <taxon>Sordariomycetidae</taxon>
        <taxon>Sordariales</taxon>
        <taxon>Chaetomiaceae</taxon>
        <taxon>Canariomyces</taxon>
    </lineage>
</organism>
<accession>A0AAN6TAE0</accession>
<reference evidence="7" key="2">
    <citation type="submission" date="2023-05" db="EMBL/GenBank/DDBJ databases">
        <authorList>
            <consortium name="Lawrence Berkeley National Laboratory"/>
            <person name="Steindorff A."/>
            <person name="Hensen N."/>
            <person name="Bonometti L."/>
            <person name="Westerberg I."/>
            <person name="Brannstrom I.O."/>
            <person name="Guillou S."/>
            <person name="Cros-Aarteil S."/>
            <person name="Calhoun S."/>
            <person name="Haridas S."/>
            <person name="Kuo A."/>
            <person name="Mondo S."/>
            <person name="Pangilinan J."/>
            <person name="Riley R."/>
            <person name="Labutti K."/>
            <person name="Andreopoulos B."/>
            <person name="Lipzen A."/>
            <person name="Chen C."/>
            <person name="Yanf M."/>
            <person name="Daum C."/>
            <person name="Ng V."/>
            <person name="Clum A."/>
            <person name="Ohm R."/>
            <person name="Martin F."/>
            <person name="Silar P."/>
            <person name="Natvig D."/>
            <person name="Lalanne C."/>
            <person name="Gautier V."/>
            <person name="Ament-Velasquez S.L."/>
            <person name="Kruys A."/>
            <person name="Hutchinson M.I."/>
            <person name="Powell A.J."/>
            <person name="Barry K."/>
            <person name="Miller A.N."/>
            <person name="Grigoriev I.V."/>
            <person name="Debuchy R."/>
            <person name="Gladieux P."/>
            <person name="Thoren M.H."/>
            <person name="Johannesson H."/>
        </authorList>
    </citation>
    <scope>NUCLEOTIDE SEQUENCE</scope>
    <source>
        <strain evidence="7">CBS 508.74</strain>
    </source>
</reference>
<evidence type="ECO:0000313" key="7">
    <source>
        <dbReference type="EMBL" id="KAK4110201.1"/>
    </source>
</evidence>
<comment type="subcellular location">
    <subcellularLocation>
        <location evidence="1">Membrane</location>
        <topology evidence="1">Multi-pass membrane protein</topology>
    </subcellularLocation>
</comment>
<name>A0AAN6TAE0_9PEZI</name>
<comment type="caution">
    <text evidence="7">The sequence shown here is derived from an EMBL/GenBank/DDBJ whole genome shotgun (WGS) entry which is preliminary data.</text>
</comment>
<reference evidence="7" key="1">
    <citation type="journal article" date="2023" name="Mol. Phylogenet. Evol.">
        <title>Genome-scale phylogeny and comparative genomics of the fungal order Sordariales.</title>
        <authorList>
            <person name="Hensen N."/>
            <person name="Bonometti L."/>
            <person name="Westerberg I."/>
            <person name="Brannstrom I.O."/>
            <person name="Guillou S."/>
            <person name="Cros-Aarteil S."/>
            <person name="Calhoun S."/>
            <person name="Haridas S."/>
            <person name="Kuo A."/>
            <person name="Mondo S."/>
            <person name="Pangilinan J."/>
            <person name="Riley R."/>
            <person name="LaButti K."/>
            <person name="Andreopoulos B."/>
            <person name="Lipzen A."/>
            <person name="Chen C."/>
            <person name="Yan M."/>
            <person name="Daum C."/>
            <person name="Ng V."/>
            <person name="Clum A."/>
            <person name="Steindorff A."/>
            <person name="Ohm R.A."/>
            <person name="Martin F."/>
            <person name="Silar P."/>
            <person name="Natvig D.O."/>
            <person name="Lalanne C."/>
            <person name="Gautier V."/>
            <person name="Ament-Velasquez S.L."/>
            <person name="Kruys A."/>
            <person name="Hutchinson M.I."/>
            <person name="Powell A.J."/>
            <person name="Barry K."/>
            <person name="Miller A.N."/>
            <person name="Grigoriev I.V."/>
            <person name="Debuchy R."/>
            <person name="Gladieux P."/>
            <person name="Hiltunen Thoren M."/>
            <person name="Johannesson H."/>
        </authorList>
    </citation>
    <scope>NUCLEOTIDE SEQUENCE</scope>
    <source>
        <strain evidence="7">CBS 508.74</strain>
    </source>
</reference>
<feature type="transmembrane region" description="Helical" evidence="6">
    <location>
        <begin position="108"/>
        <end position="126"/>
    </location>
</feature>
<evidence type="ECO:0000313" key="8">
    <source>
        <dbReference type="Proteomes" id="UP001302812"/>
    </source>
</evidence>